<keyword evidence="1" id="KW-0472">Membrane</keyword>
<keyword evidence="1" id="KW-1133">Transmembrane helix</keyword>
<proteinExistence type="predicted"/>
<evidence type="ECO:0000313" key="3">
    <source>
        <dbReference type="EMBL" id="BAS28143.1"/>
    </source>
</evidence>
<dbReference type="Gene3D" id="1.20.144.10">
    <property type="entry name" value="Phosphatidic acid phosphatase type 2/haloperoxidase"/>
    <property type="match status" value="1"/>
</dbReference>
<feature type="domain" description="Phosphatidic acid phosphatase type 2/haloperoxidase" evidence="2">
    <location>
        <begin position="48"/>
        <end position="158"/>
    </location>
</feature>
<gene>
    <name evidence="3" type="ORF">LIP_2302</name>
</gene>
<evidence type="ECO:0000256" key="1">
    <source>
        <dbReference type="SAM" id="Phobius"/>
    </source>
</evidence>
<accession>A0A0K2SM00</accession>
<feature type="transmembrane region" description="Helical" evidence="1">
    <location>
        <begin position="267"/>
        <end position="285"/>
    </location>
</feature>
<feature type="transmembrane region" description="Helical" evidence="1">
    <location>
        <begin position="50"/>
        <end position="71"/>
    </location>
</feature>
<reference evidence="4" key="2">
    <citation type="journal article" date="2016" name="Int. J. Syst. Evol. Microbiol.">
        <title>Complete genome sequence and cell structure of Limnochorda pilosa, a Gram-negative spore-former within the phylum Firmicutes.</title>
        <authorList>
            <person name="Watanabe M."/>
            <person name="Kojima H."/>
            <person name="Fukui M."/>
        </authorList>
    </citation>
    <scope>NUCLEOTIDE SEQUENCE [LARGE SCALE GENOMIC DNA]</scope>
    <source>
        <strain evidence="4">HC45</strain>
    </source>
</reference>
<dbReference type="OrthoDB" id="9789113at2"/>
<dbReference type="SMART" id="SM00014">
    <property type="entry name" value="acidPPc"/>
    <property type="match status" value="1"/>
</dbReference>
<feature type="transmembrane region" description="Helical" evidence="1">
    <location>
        <begin position="173"/>
        <end position="194"/>
    </location>
</feature>
<sequence>MEWIKALQAVMGGPFWDGFWVTISKIYSENVMLALLVIVYWVSSRSYKRYFVTLVIGQLWVVAGLKGLIGIQRPPMDAGIRVIQVDTDGTFSTPSGHATGSASVFSALALGIRHRWFTALAILVILLVGTSRLYLGVHYPTDLLAGWALGLLLAVGLYYAWRPLEAALGRLPFGAQLALALLAPTALMALWAGIPVIARVGLSEQFATMGALAGIWVGDLLEERLVRAERADGLRRQVLNCLCGLVLVFAVRFALKAVMPAGEWADFIRYIGVGLTVALLAPWVFSRLPLRPAGKAVAS</sequence>
<feature type="transmembrane region" description="Helical" evidence="1">
    <location>
        <begin position="143"/>
        <end position="161"/>
    </location>
</feature>
<protein>
    <recommendedName>
        <fullName evidence="2">Phosphatidic acid phosphatase type 2/haloperoxidase domain-containing protein</fullName>
    </recommendedName>
</protein>
<evidence type="ECO:0000313" key="4">
    <source>
        <dbReference type="Proteomes" id="UP000065807"/>
    </source>
</evidence>
<keyword evidence="1" id="KW-0812">Transmembrane</keyword>
<dbReference type="PANTHER" id="PTHR14969">
    <property type="entry name" value="SPHINGOSINE-1-PHOSPHATE PHOSPHOHYDROLASE"/>
    <property type="match status" value="1"/>
</dbReference>
<dbReference type="InterPro" id="IPR000326">
    <property type="entry name" value="PAP2/HPO"/>
</dbReference>
<evidence type="ECO:0000259" key="2">
    <source>
        <dbReference type="SMART" id="SM00014"/>
    </source>
</evidence>
<reference evidence="4" key="1">
    <citation type="submission" date="2015-07" db="EMBL/GenBank/DDBJ databases">
        <title>Complete genome sequence and phylogenetic analysis of Limnochorda pilosa.</title>
        <authorList>
            <person name="Watanabe M."/>
            <person name="Kojima H."/>
            <person name="Fukui M."/>
        </authorList>
    </citation>
    <scope>NUCLEOTIDE SEQUENCE [LARGE SCALE GENOMIC DNA]</scope>
    <source>
        <strain evidence="4">HC45</strain>
    </source>
</reference>
<feature type="transmembrane region" description="Helical" evidence="1">
    <location>
        <begin position="20"/>
        <end position="43"/>
    </location>
</feature>
<dbReference type="KEGG" id="lpil:LIP_2302"/>
<dbReference type="Proteomes" id="UP000065807">
    <property type="component" value="Chromosome"/>
</dbReference>
<name>A0A0K2SM00_LIMPI</name>
<feature type="transmembrane region" description="Helical" evidence="1">
    <location>
        <begin position="117"/>
        <end position="137"/>
    </location>
</feature>
<dbReference type="InterPro" id="IPR036938">
    <property type="entry name" value="PAP2/HPO_sf"/>
</dbReference>
<dbReference type="SUPFAM" id="SSF48317">
    <property type="entry name" value="Acid phosphatase/Vanadium-dependent haloperoxidase"/>
    <property type="match status" value="1"/>
</dbReference>
<keyword evidence="4" id="KW-1185">Reference proteome</keyword>
<organism evidence="3 4">
    <name type="scientific">Limnochorda pilosa</name>
    <dbReference type="NCBI Taxonomy" id="1555112"/>
    <lineage>
        <taxon>Bacteria</taxon>
        <taxon>Bacillati</taxon>
        <taxon>Bacillota</taxon>
        <taxon>Limnochordia</taxon>
        <taxon>Limnochordales</taxon>
        <taxon>Limnochordaceae</taxon>
        <taxon>Limnochorda</taxon>
    </lineage>
</organism>
<dbReference type="RefSeq" id="WP_068138004.1">
    <property type="nucleotide sequence ID" value="NZ_AP014924.1"/>
</dbReference>
<dbReference type="Pfam" id="PF01569">
    <property type="entry name" value="PAP2"/>
    <property type="match status" value="1"/>
</dbReference>
<feature type="transmembrane region" description="Helical" evidence="1">
    <location>
        <begin position="238"/>
        <end position="255"/>
    </location>
</feature>
<dbReference type="EMBL" id="AP014924">
    <property type="protein sequence ID" value="BAS28143.1"/>
    <property type="molecule type" value="Genomic_DNA"/>
</dbReference>
<dbReference type="PANTHER" id="PTHR14969:SF13">
    <property type="entry name" value="AT30094P"/>
    <property type="match status" value="1"/>
</dbReference>
<dbReference type="STRING" id="1555112.LIP_2302"/>
<dbReference type="AlphaFoldDB" id="A0A0K2SM00"/>